<name>Q4UHV6_THEAN</name>
<accession>Q4UHV6</accession>
<organism evidence="1 2">
    <name type="scientific">Theileria annulata</name>
    <dbReference type="NCBI Taxonomy" id="5874"/>
    <lineage>
        <taxon>Eukaryota</taxon>
        <taxon>Sar</taxon>
        <taxon>Alveolata</taxon>
        <taxon>Apicomplexa</taxon>
        <taxon>Aconoidasida</taxon>
        <taxon>Piroplasmida</taxon>
        <taxon>Theileriidae</taxon>
        <taxon>Theileria</taxon>
    </lineage>
</organism>
<dbReference type="OMA" id="RWPIYAT"/>
<dbReference type="OrthoDB" id="360746at2759"/>
<keyword evidence="2" id="KW-1185">Reference proteome</keyword>
<dbReference type="InParanoid" id="Q4UHV6"/>
<sequence length="545" mass="63615">MIRRYQKWPIYATKRLVEIIPQLCLQGQKHTVVANILFHLLPTNSHTSSTEIAHCSDWNNLFCNDYMETLNYLYNNHYKLNSVSNSTYSLIDRVKPDCGMKEIIFSPFNMKILNEVSPKIYSSQRDLLISSLEYSLLKFSKYYTNVKENIDINGLYTSVGIDFLKLIDLLNLDHKLCELSPQNVNDIFYTLFKGDEFNRITALHFLNSLLNNTNNGRKLDRNEEMDISTPLLHGSVRPLDILVMICEVECKKSLELFLNIIPRHMKPQCFLFLKSVDKHTGNFSSKHSNYKLYIGLLKYEWAFNECESMLNTTNYQSISPNDKTKPKDYTFDENLEYELVVNTVASLYKAFKTIKALVSNNSQTTEENELNCVKLPKNMISVHFEPDIVVVSTKKDMFVVDLLIRDTLYRSSLYELLNFIWACNIPKVGHQFLLNIAKLSTEFNQPFKHYNHIIDLKDNRVKRVKAYRDDTLQEITHFKRTSIKKSLRGILQEYNIPMPIKSRWNTHLRPIPVDRIKYLCIVGRGILAVEYRLRSEGWSPSSTLT</sequence>
<dbReference type="AlphaFoldDB" id="Q4UHV6"/>
<evidence type="ECO:0000313" key="2">
    <source>
        <dbReference type="Proteomes" id="UP000001950"/>
    </source>
</evidence>
<evidence type="ECO:0000313" key="1">
    <source>
        <dbReference type="EMBL" id="CAI73333.1"/>
    </source>
</evidence>
<dbReference type="eggNOG" id="ENOG502TN78">
    <property type="taxonomic scope" value="Eukaryota"/>
</dbReference>
<dbReference type="VEuPathDB" id="PiroplasmaDB:TA06925"/>
<dbReference type="EMBL" id="CR940347">
    <property type="protein sequence ID" value="CAI73333.1"/>
    <property type="molecule type" value="Genomic_DNA"/>
</dbReference>
<protein>
    <submittedName>
        <fullName evidence="1">Uncharacterized protein</fullName>
    </submittedName>
</protein>
<dbReference type="STRING" id="5874.Q4UHV6"/>
<dbReference type="GeneID" id="3864173"/>
<dbReference type="Proteomes" id="UP000001950">
    <property type="component" value="Chromosome 1"/>
</dbReference>
<gene>
    <name evidence="1" type="ORF">TA06925</name>
</gene>
<proteinExistence type="predicted"/>
<reference evidence="1 2" key="1">
    <citation type="journal article" date="2005" name="Science">
        <title>Genome of the host-cell transforming parasite Theileria annulata compared with T. parva.</title>
        <authorList>
            <person name="Pain A."/>
            <person name="Renauld H."/>
            <person name="Berriman M."/>
            <person name="Murphy L."/>
            <person name="Yeats C.A."/>
            <person name="Weir W."/>
            <person name="Kerhornou A."/>
            <person name="Aslett M."/>
            <person name="Bishop R."/>
            <person name="Bouchier C."/>
            <person name="Cochet M."/>
            <person name="Coulson R.M.R."/>
            <person name="Cronin A."/>
            <person name="de Villiers E.P."/>
            <person name="Fraser A."/>
            <person name="Fosker N."/>
            <person name="Gardner M."/>
            <person name="Goble A."/>
            <person name="Griffiths-Jones S."/>
            <person name="Harris D.E."/>
            <person name="Katzer F."/>
            <person name="Larke N."/>
            <person name="Lord A."/>
            <person name="Maser P."/>
            <person name="McKellar S."/>
            <person name="Mooney P."/>
            <person name="Morton F."/>
            <person name="Nene V."/>
            <person name="O'Neil S."/>
            <person name="Price C."/>
            <person name="Quail M.A."/>
            <person name="Rabbinowitsch E."/>
            <person name="Rawlings N.D."/>
            <person name="Rutter S."/>
            <person name="Saunders D."/>
            <person name="Seeger K."/>
            <person name="Shah T."/>
            <person name="Squares R."/>
            <person name="Squares S."/>
            <person name="Tivey A."/>
            <person name="Walker A.R."/>
            <person name="Woodward J."/>
            <person name="Dobbelaere D.A.E."/>
            <person name="Langsley G."/>
            <person name="Rajandream M.A."/>
            <person name="McKeever D."/>
            <person name="Shiels B."/>
            <person name="Tait A."/>
            <person name="Barrell B.G."/>
            <person name="Hall N."/>
        </authorList>
    </citation>
    <scope>NUCLEOTIDE SEQUENCE [LARGE SCALE GENOMIC DNA]</scope>
    <source>
        <strain evidence="2">Ankara</strain>
    </source>
</reference>
<dbReference type="KEGG" id="tan:TA06925"/>
<dbReference type="RefSeq" id="XP_954010.1">
    <property type="nucleotide sequence ID" value="XM_948917.1"/>
</dbReference>